<dbReference type="AlphaFoldDB" id="A0A1F4UTM9"/>
<dbReference type="PRINTS" id="PR01713">
    <property type="entry name" value="NUCEPIMERASE"/>
</dbReference>
<dbReference type="InterPro" id="IPR036291">
    <property type="entry name" value="NAD(P)-bd_dom_sf"/>
</dbReference>
<accession>A0A1F4UTM9</accession>
<reference evidence="3 4" key="1">
    <citation type="journal article" date="2016" name="Nat. Commun.">
        <title>Thousands of microbial genomes shed light on interconnected biogeochemical processes in an aquifer system.</title>
        <authorList>
            <person name="Anantharaman K."/>
            <person name="Brown C.T."/>
            <person name="Hug L.A."/>
            <person name="Sharon I."/>
            <person name="Castelle C.J."/>
            <person name="Probst A.J."/>
            <person name="Thomas B.C."/>
            <person name="Singh A."/>
            <person name="Wilkins M.J."/>
            <person name="Karaoz U."/>
            <person name="Brodie E.L."/>
            <person name="Williams K.H."/>
            <person name="Hubbard S.S."/>
            <person name="Banfield J.F."/>
        </authorList>
    </citation>
    <scope>NUCLEOTIDE SEQUENCE [LARGE SCALE GENOMIC DNA]</scope>
</reference>
<proteinExistence type="predicted"/>
<sequence length="359" mass="40747">MNVLVTGAAGFIGSYVSRALIWRGDNVVGIDNFNDYYQRNCKEFNVDLIHLTAQKSPQIFSESELRLVFKKLEEFYPVRKEDKIGNFVFYEGDITDFTFLQNLFEKEKFDAVIHLAAMAGVPYSTKNPRIYAYVNVDGTTNLLTLSKDYAVKKFVFGSSSSVYGNREDKKVTEQDDVSKAVSVYGASKVAGEVLCHAFSVIFGLPVIIDRIFGPIYGPLQRPYGMFHQRAINYTFNNRKIEVYGRHGLKTAKDSTYIDDQVDGLLACLDSNYAFDVFNIGTSEPLQIQTWLEAIETAFSKKPEVEVVEVDTADVVSSADISKAQKMLNYNPKMNMYEGVKRQVDVFNLMPEWYKTMEKV</sequence>
<dbReference type="Proteomes" id="UP000177371">
    <property type="component" value="Unassembled WGS sequence"/>
</dbReference>
<evidence type="ECO:0000313" key="4">
    <source>
        <dbReference type="Proteomes" id="UP000177371"/>
    </source>
</evidence>
<evidence type="ECO:0000313" key="3">
    <source>
        <dbReference type="EMBL" id="OGC48308.1"/>
    </source>
</evidence>
<keyword evidence="1" id="KW-0520">NAD</keyword>
<dbReference type="Gene3D" id="3.40.50.720">
    <property type="entry name" value="NAD(P)-binding Rossmann-like Domain"/>
    <property type="match status" value="2"/>
</dbReference>
<protein>
    <recommendedName>
        <fullName evidence="2">NAD-dependent epimerase/dehydratase domain-containing protein</fullName>
    </recommendedName>
</protein>
<dbReference type="STRING" id="1802610.A2W32_03785"/>
<dbReference type="InterPro" id="IPR001509">
    <property type="entry name" value="Epimerase_deHydtase"/>
</dbReference>
<evidence type="ECO:0000256" key="1">
    <source>
        <dbReference type="ARBA" id="ARBA00023027"/>
    </source>
</evidence>
<dbReference type="Pfam" id="PF01370">
    <property type="entry name" value="Epimerase"/>
    <property type="match status" value="1"/>
</dbReference>
<feature type="domain" description="NAD-dependent epimerase/dehydratase" evidence="2">
    <location>
        <begin position="3"/>
        <end position="280"/>
    </location>
</feature>
<gene>
    <name evidence="3" type="ORF">A2W32_03785</name>
</gene>
<dbReference type="Gene3D" id="3.90.25.10">
    <property type="entry name" value="UDP-galactose 4-epimerase, domain 1"/>
    <property type="match status" value="1"/>
</dbReference>
<dbReference type="SUPFAM" id="SSF51735">
    <property type="entry name" value="NAD(P)-binding Rossmann-fold domains"/>
    <property type="match status" value="1"/>
</dbReference>
<evidence type="ECO:0000259" key="2">
    <source>
        <dbReference type="Pfam" id="PF01370"/>
    </source>
</evidence>
<dbReference type="EMBL" id="MEUT01000071">
    <property type="protein sequence ID" value="OGC48308.1"/>
    <property type="molecule type" value="Genomic_DNA"/>
</dbReference>
<comment type="caution">
    <text evidence="3">The sequence shown here is derived from an EMBL/GenBank/DDBJ whole genome shotgun (WGS) entry which is preliminary data.</text>
</comment>
<name>A0A1F4UTM9_UNCKA</name>
<organism evidence="3 4">
    <name type="scientific">candidate division WWE3 bacterium RBG_16_37_10</name>
    <dbReference type="NCBI Taxonomy" id="1802610"/>
    <lineage>
        <taxon>Bacteria</taxon>
        <taxon>Katanobacteria</taxon>
    </lineage>
</organism>
<dbReference type="PANTHER" id="PTHR43574">
    <property type="entry name" value="EPIMERASE-RELATED"/>
    <property type="match status" value="1"/>
</dbReference>